<dbReference type="PROSITE" id="PS50850">
    <property type="entry name" value="MFS"/>
    <property type="match status" value="1"/>
</dbReference>
<dbReference type="GO" id="GO:0016020">
    <property type="term" value="C:membrane"/>
    <property type="evidence" value="ECO:0007669"/>
    <property type="project" value="UniProtKB-SubCell"/>
</dbReference>
<dbReference type="AlphaFoldDB" id="A0A7R9P9T0"/>
<feature type="transmembrane region" description="Helical" evidence="5">
    <location>
        <begin position="34"/>
        <end position="58"/>
    </location>
</feature>
<evidence type="ECO:0000259" key="6">
    <source>
        <dbReference type="PROSITE" id="PS50850"/>
    </source>
</evidence>
<evidence type="ECO:0000256" key="2">
    <source>
        <dbReference type="ARBA" id="ARBA00022692"/>
    </source>
</evidence>
<keyword evidence="2 5" id="KW-0812">Transmembrane</keyword>
<evidence type="ECO:0000256" key="1">
    <source>
        <dbReference type="ARBA" id="ARBA00004141"/>
    </source>
</evidence>
<evidence type="ECO:0000256" key="4">
    <source>
        <dbReference type="ARBA" id="ARBA00023136"/>
    </source>
</evidence>
<keyword evidence="4 5" id="KW-0472">Membrane</keyword>
<dbReference type="InterPro" id="IPR020846">
    <property type="entry name" value="MFS_dom"/>
</dbReference>
<dbReference type="SUPFAM" id="SSF103473">
    <property type="entry name" value="MFS general substrate transporter"/>
    <property type="match status" value="1"/>
</dbReference>
<name>A0A7R9P9T0_TIMCA</name>
<sequence>MRSSSNSGTRRNSSDIDVVEEVVPLVAGFGKWQFLMAGMLCFSVIPITWNYHAILFLAPSQQGYVCKYPEGLGFENWRLDDWITLSHPKHKVYSKESPNLEQCHMYKLNYSELVNATESEIDSLPNNQTEIIRCSEFLFFPARYGLTILQKLNLLCEDKSKMVLTEALFRIGLMLGNFIFGRMSDRFGRRLILLSSLICQPVAGTFTALSPTFTVYCVARFAFGFSLGGCVNMSFILGEISSL</sequence>
<evidence type="ECO:0000313" key="7">
    <source>
        <dbReference type="EMBL" id="CAD7574946.1"/>
    </source>
</evidence>
<feature type="transmembrane region" description="Helical" evidence="5">
    <location>
        <begin position="221"/>
        <end position="240"/>
    </location>
</feature>
<keyword evidence="3 5" id="KW-1133">Transmembrane helix</keyword>
<reference evidence="7" key="1">
    <citation type="submission" date="2020-11" db="EMBL/GenBank/DDBJ databases">
        <authorList>
            <person name="Tran Van P."/>
        </authorList>
    </citation>
    <scope>NUCLEOTIDE SEQUENCE</scope>
</reference>
<evidence type="ECO:0000256" key="5">
    <source>
        <dbReference type="SAM" id="Phobius"/>
    </source>
</evidence>
<protein>
    <submittedName>
        <fullName evidence="7">(California timema) hypothetical protein</fullName>
    </submittedName>
</protein>
<feature type="transmembrane region" description="Helical" evidence="5">
    <location>
        <begin position="191"/>
        <end position="209"/>
    </location>
</feature>
<dbReference type="Pfam" id="PF00083">
    <property type="entry name" value="Sugar_tr"/>
    <property type="match status" value="1"/>
</dbReference>
<dbReference type="PANTHER" id="PTHR24064">
    <property type="entry name" value="SOLUTE CARRIER FAMILY 22 MEMBER"/>
    <property type="match status" value="1"/>
</dbReference>
<proteinExistence type="predicted"/>
<evidence type="ECO:0000256" key="3">
    <source>
        <dbReference type="ARBA" id="ARBA00022989"/>
    </source>
</evidence>
<dbReference type="GO" id="GO:0022857">
    <property type="term" value="F:transmembrane transporter activity"/>
    <property type="evidence" value="ECO:0007669"/>
    <property type="project" value="InterPro"/>
</dbReference>
<feature type="domain" description="Major facilitator superfamily (MFS) profile" evidence="6">
    <location>
        <begin position="104"/>
        <end position="243"/>
    </location>
</feature>
<dbReference type="InterPro" id="IPR036259">
    <property type="entry name" value="MFS_trans_sf"/>
</dbReference>
<gene>
    <name evidence="7" type="ORF">TCMB3V08_LOCUS7549</name>
</gene>
<dbReference type="Gene3D" id="1.20.1250.20">
    <property type="entry name" value="MFS general substrate transporter like domains"/>
    <property type="match status" value="1"/>
</dbReference>
<organism evidence="7">
    <name type="scientific">Timema californicum</name>
    <name type="common">California timema</name>
    <name type="synonym">Walking stick</name>
    <dbReference type="NCBI Taxonomy" id="61474"/>
    <lineage>
        <taxon>Eukaryota</taxon>
        <taxon>Metazoa</taxon>
        <taxon>Ecdysozoa</taxon>
        <taxon>Arthropoda</taxon>
        <taxon>Hexapoda</taxon>
        <taxon>Insecta</taxon>
        <taxon>Pterygota</taxon>
        <taxon>Neoptera</taxon>
        <taxon>Polyneoptera</taxon>
        <taxon>Phasmatodea</taxon>
        <taxon>Timematodea</taxon>
        <taxon>Timematoidea</taxon>
        <taxon>Timematidae</taxon>
        <taxon>Timema</taxon>
    </lineage>
</organism>
<accession>A0A7R9P9T0</accession>
<comment type="subcellular location">
    <subcellularLocation>
        <location evidence="1">Membrane</location>
        <topology evidence="1">Multi-pass membrane protein</topology>
    </subcellularLocation>
</comment>
<dbReference type="InterPro" id="IPR005828">
    <property type="entry name" value="MFS_sugar_transport-like"/>
</dbReference>
<dbReference type="EMBL" id="OE182788">
    <property type="protein sequence ID" value="CAD7574946.1"/>
    <property type="molecule type" value="Genomic_DNA"/>
</dbReference>